<dbReference type="Proteomes" id="UP000827872">
    <property type="component" value="Linkage Group LG07"/>
</dbReference>
<reference evidence="1" key="1">
    <citation type="submission" date="2021-08" db="EMBL/GenBank/DDBJ databases">
        <title>The first chromosome-level gecko genome reveals the dynamic sex chromosomes of Neotropical dwarf geckos (Sphaerodactylidae: Sphaerodactylus).</title>
        <authorList>
            <person name="Pinto B.J."/>
            <person name="Keating S.E."/>
            <person name="Gamble T."/>
        </authorList>
    </citation>
    <scope>NUCLEOTIDE SEQUENCE</scope>
    <source>
        <strain evidence="1">TG3544</strain>
    </source>
</reference>
<keyword evidence="2" id="KW-1185">Reference proteome</keyword>
<proteinExistence type="predicted"/>
<name>A0ACB8EPV2_9SAUR</name>
<evidence type="ECO:0000313" key="1">
    <source>
        <dbReference type="EMBL" id="KAH7994667.1"/>
    </source>
</evidence>
<organism evidence="1 2">
    <name type="scientific">Sphaerodactylus townsendi</name>
    <dbReference type="NCBI Taxonomy" id="933632"/>
    <lineage>
        <taxon>Eukaryota</taxon>
        <taxon>Metazoa</taxon>
        <taxon>Chordata</taxon>
        <taxon>Craniata</taxon>
        <taxon>Vertebrata</taxon>
        <taxon>Euteleostomi</taxon>
        <taxon>Lepidosauria</taxon>
        <taxon>Squamata</taxon>
        <taxon>Bifurcata</taxon>
        <taxon>Gekkota</taxon>
        <taxon>Sphaerodactylidae</taxon>
        <taxon>Sphaerodactylus</taxon>
    </lineage>
</organism>
<evidence type="ECO:0000313" key="2">
    <source>
        <dbReference type="Proteomes" id="UP000827872"/>
    </source>
</evidence>
<dbReference type="EMBL" id="CM037620">
    <property type="protein sequence ID" value="KAH7994667.1"/>
    <property type="molecule type" value="Genomic_DNA"/>
</dbReference>
<gene>
    <name evidence="1" type="ORF">K3G42_013312</name>
</gene>
<protein>
    <submittedName>
        <fullName evidence="1">Uncharacterized protein</fullName>
    </submittedName>
</protein>
<accession>A0ACB8EPV2</accession>
<comment type="caution">
    <text evidence="1">The sequence shown here is derived from an EMBL/GenBank/DDBJ whole genome shotgun (WGS) entry which is preliminary data.</text>
</comment>
<sequence>MKGDNDQILGNKQTYLAPLKADQMDIIKRLETPKQELINCSKRLSEVNQNSKRRLVTIVIERIGYHQTPIKESKEYGEKECDNSILCMCAGDESNAPECIDAQNYRHKDELNLLMQSLPLPTKPDQKVPTEKEASSSPKSRYSTLQRNLKRNLCDLELDSYVLRSLKWEKKSEKSWVKELAELELENLQFEQGTKFTKENNDVTCTLKEKQPYVNRQSKNYGCIVIHKTGHFNLIIIDNQAEWVPNQIRIHKNYTESTQDFDVIALQETWTILSSMAFRAITWVQHQQKVLIE</sequence>